<evidence type="ECO:0000313" key="3">
    <source>
        <dbReference type="Proteomes" id="UP000284403"/>
    </source>
</evidence>
<proteinExistence type="predicted"/>
<dbReference type="RefSeq" id="XP_029229204.1">
    <property type="nucleotide sequence ID" value="XM_029370705.1"/>
</dbReference>
<protein>
    <submittedName>
        <fullName evidence="2">Uncharacterized protein</fullName>
    </submittedName>
</protein>
<dbReference type="OrthoDB" id="10389016at2759"/>
<dbReference type="GeneID" id="40317398"/>
<gene>
    <name evidence="2" type="ORF">Tco025E_03787</name>
</gene>
<reference evidence="2 3" key="1">
    <citation type="journal article" date="2018" name="BMC Genomics">
        <title>Genomic comparison of Trypanosoma conorhini and Trypanosoma rangeli to Trypanosoma cruzi strains of high and low virulence.</title>
        <authorList>
            <person name="Bradwell K.R."/>
            <person name="Koparde V.N."/>
            <person name="Matveyev A.V."/>
            <person name="Serrano M.G."/>
            <person name="Alves J.M."/>
            <person name="Parikh H."/>
            <person name="Huang B."/>
            <person name="Lee V."/>
            <person name="Espinosa-Alvarez O."/>
            <person name="Ortiz P.A."/>
            <person name="Costa-Martins A.G."/>
            <person name="Teixeira M.M."/>
            <person name="Buck G.A."/>
        </authorList>
    </citation>
    <scope>NUCLEOTIDE SEQUENCE [LARGE SCALE GENOMIC DNA]</scope>
    <source>
        <strain evidence="2 3">025E</strain>
    </source>
</reference>
<organism evidence="2 3">
    <name type="scientific">Trypanosoma conorhini</name>
    <dbReference type="NCBI Taxonomy" id="83891"/>
    <lineage>
        <taxon>Eukaryota</taxon>
        <taxon>Discoba</taxon>
        <taxon>Euglenozoa</taxon>
        <taxon>Kinetoplastea</taxon>
        <taxon>Metakinetoplastina</taxon>
        <taxon>Trypanosomatida</taxon>
        <taxon>Trypanosomatidae</taxon>
        <taxon>Trypanosoma</taxon>
    </lineage>
</organism>
<feature type="compositionally biased region" description="Polar residues" evidence="1">
    <location>
        <begin position="262"/>
        <end position="272"/>
    </location>
</feature>
<sequence length="293" mass="31647">MPATEKKSGVRSAPALEYPHDFYRTMRFHHWRRFCEFCQYYDPLAVPNWRAWLQQCSGHGEVLLEELRQIYGPEPAQLSALERARTRGSPDGPPATTAEEGVLFQALFAANAQAKQREEHRAELEKEVVVFLAEKGICSSGVSARLVDSFGGDGAELFRALEGALGRQRAPSLRAAPPLLVDLLSSRSHADPGWRNGPGLLRHPLRLADAALPAASNFLEWSERPSPGAAPVGPTSAAPAFATFHAPSGGAHVAVGRPGEQHTGSSVCDTEGTTHCTWFSRGGRHASDGPEGK</sequence>
<dbReference type="Proteomes" id="UP000284403">
    <property type="component" value="Unassembled WGS sequence"/>
</dbReference>
<name>A0A3R7L3M9_9TRYP</name>
<comment type="caution">
    <text evidence="2">The sequence shown here is derived from an EMBL/GenBank/DDBJ whole genome shotgun (WGS) entry which is preliminary data.</text>
</comment>
<accession>A0A3R7L3M9</accession>
<feature type="region of interest" description="Disordered" evidence="1">
    <location>
        <begin position="251"/>
        <end position="272"/>
    </location>
</feature>
<evidence type="ECO:0000256" key="1">
    <source>
        <dbReference type="SAM" id="MobiDB-lite"/>
    </source>
</evidence>
<evidence type="ECO:0000313" key="2">
    <source>
        <dbReference type="EMBL" id="RNF20429.1"/>
    </source>
</evidence>
<dbReference type="AlphaFoldDB" id="A0A3R7L3M9"/>
<keyword evidence="3" id="KW-1185">Reference proteome</keyword>
<dbReference type="EMBL" id="MKKU01000179">
    <property type="protein sequence ID" value="RNF20429.1"/>
    <property type="molecule type" value="Genomic_DNA"/>
</dbReference>